<proteinExistence type="predicted"/>
<comment type="caution">
    <text evidence="1">The sequence shown here is derived from an EMBL/GenBank/DDBJ whole genome shotgun (WGS) entry which is preliminary data.</text>
</comment>
<reference evidence="1 2" key="1">
    <citation type="submission" date="2019-09" db="EMBL/GenBank/DDBJ databases">
        <title>Wenzhouxiangella sp. Genome sequencing and assembly.</title>
        <authorList>
            <person name="Zhang R."/>
        </authorList>
    </citation>
    <scope>NUCLEOTIDE SEQUENCE [LARGE SCALE GENOMIC DNA]</scope>
    <source>
        <strain evidence="1 2">W260</strain>
    </source>
</reference>
<protein>
    <submittedName>
        <fullName evidence="1">Uncharacterized protein</fullName>
    </submittedName>
</protein>
<name>A0A5N0TAH5_9GAMM</name>
<dbReference type="Proteomes" id="UP000325372">
    <property type="component" value="Unassembled WGS sequence"/>
</dbReference>
<gene>
    <name evidence="1" type="ORF">F3N42_07250</name>
</gene>
<organism evidence="1 2">
    <name type="scientific">Marinihelvus fidelis</name>
    <dbReference type="NCBI Taxonomy" id="2613842"/>
    <lineage>
        <taxon>Bacteria</taxon>
        <taxon>Pseudomonadati</taxon>
        <taxon>Pseudomonadota</taxon>
        <taxon>Gammaproteobacteria</taxon>
        <taxon>Chromatiales</taxon>
        <taxon>Wenzhouxiangellaceae</taxon>
        <taxon>Marinihelvus</taxon>
    </lineage>
</organism>
<dbReference type="EMBL" id="VYXP01000004">
    <property type="protein sequence ID" value="KAA9131962.1"/>
    <property type="molecule type" value="Genomic_DNA"/>
</dbReference>
<accession>A0A5N0TAH5</accession>
<evidence type="ECO:0000313" key="1">
    <source>
        <dbReference type="EMBL" id="KAA9131962.1"/>
    </source>
</evidence>
<keyword evidence="2" id="KW-1185">Reference proteome</keyword>
<dbReference type="AlphaFoldDB" id="A0A5N0TAH5"/>
<evidence type="ECO:0000313" key="2">
    <source>
        <dbReference type="Proteomes" id="UP000325372"/>
    </source>
</evidence>
<sequence length="78" mass="8751">MSNYSKKRFSDLDEGIDAINSGEVEAVKPDGHGGWVESTESENLADWYNRNPQEFILAHTAAAIGLRMVNRLLRDKSK</sequence>
<dbReference type="RefSeq" id="WP_150863752.1">
    <property type="nucleotide sequence ID" value="NZ_VYXP01000004.1"/>
</dbReference>